<dbReference type="InterPro" id="IPR027417">
    <property type="entry name" value="P-loop_NTPase"/>
</dbReference>
<dbReference type="PANTHER" id="PTHR24220:SF86">
    <property type="entry name" value="ABC TRANSPORTER ABCH.1"/>
    <property type="match status" value="1"/>
</dbReference>
<dbReference type="GO" id="GO:0005886">
    <property type="term" value="C:plasma membrane"/>
    <property type="evidence" value="ECO:0007669"/>
    <property type="project" value="TreeGrafter"/>
</dbReference>
<proteinExistence type="predicted"/>
<dbReference type="PROSITE" id="PS00211">
    <property type="entry name" value="ABC_TRANSPORTER_1"/>
    <property type="match status" value="1"/>
</dbReference>
<dbReference type="Pfam" id="PF00005">
    <property type="entry name" value="ABC_tran"/>
    <property type="match status" value="1"/>
</dbReference>
<dbReference type="SUPFAM" id="SSF52540">
    <property type="entry name" value="P-loop containing nucleoside triphosphate hydrolases"/>
    <property type="match status" value="1"/>
</dbReference>
<sequence length="224" mass="25157">MENYLVAENLKKVYSEGNKEVVAISEINLSLKQGEILVVFGPSGSGKSTLLHLLGGLDRPTEGKVLLDGTDLSLLSDEKLARVRNEKFGFIFQFYHLLSEFTILENVLLPLFIGKKENIKISRERAKDLLAKFGLEDRVHFYPSSLSGGEQQRVAIARALINNPEVIFADEPTGNLDKEAGDFFWECLLELNRENHQTFLLVTHNEVMAKAASRVLTLREGRIV</sequence>
<dbReference type="SMART" id="SM00382">
    <property type="entry name" value="AAA"/>
    <property type="match status" value="1"/>
</dbReference>
<organism evidence="5 6">
    <name type="scientific">bacterium (Candidatus Ratteibacteria) CG01_land_8_20_14_3_00_40_19</name>
    <dbReference type="NCBI Taxonomy" id="2014290"/>
    <lineage>
        <taxon>Bacteria</taxon>
        <taxon>Candidatus Ratteibacteria</taxon>
    </lineage>
</organism>
<dbReference type="InterPro" id="IPR015854">
    <property type="entry name" value="ABC_transpr_LolD-like"/>
</dbReference>
<dbReference type="GO" id="GO:0005524">
    <property type="term" value="F:ATP binding"/>
    <property type="evidence" value="ECO:0007669"/>
    <property type="project" value="UniProtKB-KW"/>
</dbReference>
<keyword evidence="2" id="KW-0547">Nucleotide-binding</keyword>
<dbReference type="FunFam" id="3.40.50.300:FF:000032">
    <property type="entry name" value="Export ABC transporter ATP-binding protein"/>
    <property type="match status" value="1"/>
</dbReference>
<dbReference type="GO" id="GO:0098796">
    <property type="term" value="C:membrane protein complex"/>
    <property type="evidence" value="ECO:0007669"/>
    <property type="project" value="UniProtKB-ARBA"/>
</dbReference>
<dbReference type="InterPro" id="IPR003439">
    <property type="entry name" value="ABC_transporter-like_ATP-bd"/>
</dbReference>
<evidence type="ECO:0000256" key="3">
    <source>
        <dbReference type="ARBA" id="ARBA00022840"/>
    </source>
</evidence>
<comment type="caution">
    <text evidence="5">The sequence shown here is derived from an EMBL/GenBank/DDBJ whole genome shotgun (WGS) entry which is preliminary data.</text>
</comment>
<reference evidence="6" key="1">
    <citation type="submission" date="2017-09" db="EMBL/GenBank/DDBJ databases">
        <title>Depth-based differentiation of microbial function through sediment-hosted aquifers and enrichment of novel symbionts in the deep terrestrial subsurface.</title>
        <authorList>
            <person name="Probst A.J."/>
            <person name="Ladd B."/>
            <person name="Jarett J.K."/>
            <person name="Geller-Mcgrath D.E."/>
            <person name="Sieber C.M.K."/>
            <person name="Emerson J.B."/>
            <person name="Anantharaman K."/>
            <person name="Thomas B.C."/>
            <person name="Malmstrom R."/>
            <person name="Stieglmeier M."/>
            <person name="Klingl A."/>
            <person name="Woyke T."/>
            <person name="Ryan C.M."/>
            <person name="Banfield J.F."/>
        </authorList>
    </citation>
    <scope>NUCLEOTIDE SEQUENCE [LARGE SCALE GENOMIC DNA]</scope>
</reference>
<keyword evidence="5" id="KW-0449">Lipoprotein</keyword>
<keyword evidence="1" id="KW-0813">Transport</keyword>
<evidence type="ECO:0000313" key="6">
    <source>
        <dbReference type="Proteomes" id="UP000228886"/>
    </source>
</evidence>
<evidence type="ECO:0000256" key="1">
    <source>
        <dbReference type="ARBA" id="ARBA00022448"/>
    </source>
</evidence>
<keyword evidence="3 5" id="KW-0067">ATP-binding</keyword>
<evidence type="ECO:0000259" key="4">
    <source>
        <dbReference type="PROSITE" id="PS50893"/>
    </source>
</evidence>
<dbReference type="InterPro" id="IPR017871">
    <property type="entry name" value="ABC_transporter-like_CS"/>
</dbReference>
<name>A0A2M7E8Y1_9BACT</name>
<dbReference type="CDD" id="cd03255">
    <property type="entry name" value="ABC_MJ0796_LolCDE_FtsE"/>
    <property type="match status" value="1"/>
</dbReference>
<dbReference type="GO" id="GO:0016887">
    <property type="term" value="F:ATP hydrolysis activity"/>
    <property type="evidence" value="ECO:0007669"/>
    <property type="project" value="InterPro"/>
</dbReference>
<accession>A0A2M7E8Y1</accession>
<dbReference type="Proteomes" id="UP000228886">
    <property type="component" value="Unassembled WGS sequence"/>
</dbReference>
<evidence type="ECO:0000313" key="5">
    <source>
        <dbReference type="EMBL" id="PIV64202.1"/>
    </source>
</evidence>
<dbReference type="EMBL" id="PETL01000165">
    <property type="protein sequence ID" value="PIV64202.1"/>
    <property type="molecule type" value="Genomic_DNA"/>
</dbReference>
<dbReference type="AlphaFoldDB" id="A0A2M7E8Y1"/>
<dbReference type="InterPro" id="IPR003593">
    <property type="entry name" value="AAA+_ATPase"/>
</dbReference>
<evidence type="ECO:0000256" key="2">
    <source>
        <dbReference type="ARBA" id="ARBA00022741"/>
    </source>
</evidence>
<feature type="domain" description="ABC transporter" evidence="4">
    <location>
        <begin position="5"/>
        <end position="224"/>
    </location>
</feature>
<dbReference type="GO" id="GO:0022857">
    <property type="term" value="F:transmembrane transporter activity"/>
    <property type="evidence" value="ECO:0007669"/>
    <property type="project" value="TreeGrafter"/>
</dbReference>
<dbReference type="PROSITE" id="PS50893">
    <property type="entry name" value="ABC_TRANSPORTER_2"/>
    <property type="match status" value="1"/>
</dbReference>
<gene>
    <name evidence="5" type="ORF">COS11_03400</name>
</gene>
<dbReference type="Gene3D" id="3.40.50.300">
    <property type="entry name" value="P-loop containing nucleotide triphosphate hydrolases"/>
    <property type="match status" value="1"/>
</dbReference>
<dbReference type="InterPro" id="IPR017911">
    <property type="entry name" value="MacB-like_ATP-bd"/>
</dbReference>
<dbReference type="PANTHER" id="PTHR24220">
    <property type="entry name" value="IMPORT ATP-BINDING PROTEIN"/>
    <property type="match status" value="1"/>
</dbReference>
<protein>
    <submittedName>
        <fullName evidence="5">Lipoprotein-releasing system ATP-binding protein LolD</fullName>
    </submittedName>
</protein>